<dbReference type="EMBL" id="JAGFMF010011466">
    <property type="protein sequence ID" value="KAG8521633.1"/>
    <property type="molecule type" value="Genomic_DNA"/>
</dbReference>
<dbReference type="Proteomes" id="UP000700334">
    <property type="component" value="Unassembled WGS sequence"/>
</dbReference>
<gene>
    <name evidence="1" type="ORF">J0S82_005804</name>
</gene>
<dbReference type="AlphaFoldDB" id="A0A8J6DX77"/>
<protein>
    <submittedName>
        <fullName evidence="1">Uncharacterized protein</fullName>
    </submittedName>
</protein>
<comment type="caution">
    <text evidence="1">The sequence shown here is derived from an EMBL/GenBank/DDBJ whole genome shotgun (WGS) entry which is preliminary data.</text>
</comment>
<organism evidence="1 2">
    <name type="scientific">Galemys pyrenaicus</name>
    <name type="common">Iberian desman</name>
    <name type="synonym">Pyrenean desman</name>
    <dbReference type="NCBI Taxonomy" id="202257"/>
    <lineage>
        <taxon>Eukaryota</taxon>
        <taxon>Metazoa</taxon>
        <taxon>Chordata</taxon>
        <taxon>Craniata</taxon>
        <taxon>Vertebrata</taxon>
        <taxon>Euteleostomi</taxon>
        <taxon>Mammalia</taxon>
        <taxon>Eutheria</taxon>
        <taxon>Laurasiatheria</taxon>
        <taxon>Eulipotyphla</taxon>
        <taxon>Talpidae</taxon>
        <taxon>Galemys</taxon>
    </lineage>
</organism>
<evidence type="ECO:0000313" key="2">
    <source>
        <dbReference type="Proteomes" id="UP000700334"/>
    </source>
</evidence>
<keyword evidence="2" id="KW-1185">Reference proteome</keyword>
<sequence>MLLSATGSLKQEEQESRC</sequence>
<name>A0A8J6DX77_GALPY</name>
<reference evidence="1" key="1">
    <citation type="journal article" date="2021" name="Evol. Appl.">
        <title>The genome of the Pyrenean desman and the effects of bottlenecks and inbreeding on the genomic landscape of an endangered species.</title>
        <authorList>
            <person name="Escoda L."/>
            <person name="Castresana J."/>
        </authorList>
    </citation>
    <scope>NUCLEOTIDE SEQUENCE</scope>
    <source>
        <strain evidence="1">IBE-C5619</strain>
    </source>
</reference>
<proteinExistence type="predicted"/>
<evidence type="ECO:0000313" key="1">
    <source>
        <dbReference type="EMBL" id="KAG8521633.1"/>
    </source>
</evidence>
<accession>A0A8J6DX77</accession>